<evidence type="ECO:0000256" key="3">
    <source>
        <dbReference type="ARBA" id="ARBA00022833"/>
    </source>
</evidence>
<proteinExistence type="predicted"/>
<evidence type="ECO:0000256" key="1">
    <source>
        <dbReference type="ARBA" id="ARBA00022723"/>
    </source>
</evidence>
<evidence type="ECO:0000259" key="5">
    <source>
        <dbReference type="PROSITE" id="PS51083"/>
    </source>
</evidence>
<dbReference type="GO" id="GO:0000492">
    <property type="term" value="P:box C/D snoRNP assembly"/>
    <property type="evidence" value="ECO:0007669"/>
    <property type="project" value="TreeGrafter"/>
</dbReference>
<evidence type="ECO:0000313" key="6">
    <source>
        <dbReference type="EMBL" id="EST47990.1"/>
    </source>
</evidence>
<organism evidence="6">
    <name type="scientific">Spironucleus salmonicida</name>
    <dbReference type="NCBI Taxonomy" id="348837"/>
    <lineage>
        <taxon>Eukaryota</taxon>
        <taxon>Metamonada</taxon>
        <taxon>Diplomonadida</taxon>
        <taxon>Hexamitidae</taxon>
        <taxon>Hexamitinae</taxon>
        <taxon>Spironucleus</taxon>
    </lineage>
</organism>
<dbReference type="SUPFAM" id="SSF144232">
    <property type="entry name" value="HIT/MYND zinc finger-like"/>
    <property type="match status" value="1"/>
</dbReference>
<dbReference type="PANTHER" id="PTHR13483">
    <property type="entry name" value="BOX C_D SNORNA PROTEIN 1-RELATED"/>
    <property type="match status" value="1"/>
</dbReference>
<dbReference type="GO" id="GO:0070761">
    <property type="term" value="C:pre-snoRNP complex"/>
    <property type="evidence" value="ECO:0007669"/>
    <property type="project" value="TreeGrafter"/>
</dbReference>
<sequence length="229" mass="26427">MLSLPRFRCWKCKKKSIYTCPSCQTCSCSLECCVLHKEVADCDGEFSDHVDMKDYTTANLKSDVQKIACLTEKTQSSLKMLKRLAPYKAYTKTQKLLYKAYDERSSRVVFLPNQSQKASQNLSTPETIFCELLDGRTAMRSALRWDDPAGRILADFNAQYSASYTEMFLKLDGCKFNALEVDLQENLSGLLADVVVYEYPVFTVTRPLKTAGKRDLYDEWLDEWEWRME</sequence>
<gene>
    <name evidence="6" type="ORF">SS50377_11908</name>
    <name evidence="7" type="ORF">SS50377_22964</name>
</gene>
<dbReference type="AlphaFoldDB" id="V6LTR9"/>
<dbReference type="GO" id="GO:0000463">
    <property type="term" value="P:maturation of LSU-rRNA from tricistronic rRNA transcript (SSU-rRNA, 5.8S rRNA, LSU-rRNA)"/>
    <property type="evidence" value="ECO:0007669"/>
    <property type="project" value="TreeGrafter"/>
</dbReference>
<evidence type="ECO:0000256" key="4">
    <source>
        <dbReference type="PROSITE-ProRule" id="PRU00453"/>
    </source>
</evidence>
<dbReference type="PROSITE" id="PS51083">
    <property type="entry name" value="ZF_HIT"/>
    <property type="match status" value="1"/>
</dbReference>
<dbReference type="EMBL" id="AUWU02000003">
    <property type="protein sequence ID" value="KAH0575334.1"/>
    <property type="molecule type" value="Genomic_DNA"/>
</dbReference>
<keyword evidence="1" id="KW-0479">Metal-binding</keyword>
<dbReference type="PANTHER" id="PTHR13483:SF3">
    <property type="entry name" value="BOX C_D SNORNA PROTEIN 1"/>
    <property type="match status" value="1"/>
</dbReference>
<evidence type="ECO:0000313" key="7">
    <source>
        <dbReference type="EMBL" id="KAH0575334.1"/>
    </source>
</evidence>
<dbReference type="GO" id="GO:0005634">
    <property type="term" value="C:nucleus"/>
    <property type="evidence" value="ECO:0007669"/>
    <property type="project" value="TreeGrafter"/>
</dbReference>
<dbReference type="InterPro" id="IPR007529">
    <property type="entry name" value="Znf_HIT"/>
</dbReference>
<evidence type="ECO:0000256" key="2">
    <source>
        <dbReference type="ARBA" id="ARBA00022771"/>
    </source>
</evidence>
<feature type="domain" description="HIT-type" evidence="5">
    <location>
        <begin position="9"/>
        <end position="42"/>
    </location>
</feature>
<evidence type="ECO:0000313" key="8">
    <source>
        <dbReference type="Proteomes" id="UP000018208"/>
    </source>
</evidence>
<keyword evidence="8" id="KW-1185">Reference proteome</keyword>
<protein>
    <recommendedName>
        <fullName evidence="5">HIT-type domain-containing protein</fullName>
    </recommendedName>
</protein>
<dbReference type="EMBL" id="KI546014">
    <property type="protein sequence ID" value="EST47990.1"/>
    <property type="molecule type" value="Genomic_DNA"/>
</dbReference>
<dbReference type="GO" id="GO:0008270">
    <property type="term" value="F:zinc ion binding"/>
    <property type="evidence" value="ECO:0007669"/>
    <property type="project" value="UniProtKB-UniRule"/>
</dbReference>
<dbReference type="OrthoDB" id="272357at2759"/>
<keyword evidence="2 4" id="KW-0863">Zinc-finger</keyword>
<name>V6LTR9_9EUKA</name>
<dbReference type="Proteomes" id="UP000018208">
    <property type="component" value="Unassembled WGS sequence"/>
</dbReference>
<dbReference type="GO" id="GO:0048254">
    <property type="term" value="P:snoRNA localization"/>
    <property type="evidence" value="ECO:0007669"/>
    <property type="project" value="TreeGrafter"/>
</dbReference>
<keyword evidence="3" id="KW-0862">Zinc</keyword>
<dbReference type="VEuPathDB" id="GiardiaDB:SS50377_22964"/>
<reference evidence="6 7" key="1">
    <citation type="journal article" date="2014" name="PLoS Genet.">
        <title>The Genome of Spironucleus salmonicida Highlights a Fish Pathogen Adapted to Fluctuating Environments.</title>
        <authorList>
            <person name="Xu F."/>
            <person name="Jerlstrom-Hultqvist J."/>
            <person name="Einarsson E."/>
            <person name="Astvaldsson A."/>
            <person name="Svard S.G."/>
            <person name="Andersson J.O."/>
        </authorList>
    </citation>
    <scope>NUCLEOTIDE SEQUENCE</scope>
    <source>
        <strain evidence="7">ATCC 50377</strain>
    </source>
</reference>
<accession>V6LTR9</accession>
<dbReference type="InterPro" id="IPR051639">
    <property type="entry name" value="BCD1"/>
</dbReference>
<reference evidence="7" key="2">
    <citation type="submission" date="2020-12" db="EMBL/GenBank/DDBJ databases">
        <title>New Spironucleus salmonicida genome in near-complete chromosomes.</title>
        <authorList>
            <person name="Xu F."/>
            <person name="Kurt Z."/>
            <person name="Jimenez-Gonzalez A."/>
            <person name="Astvaldsson A."/>
            <person name="Andersson J.O."/>
            <person name="Svard S.G."/>
        </authorList>
    </citation>
    <scope>NUCLEOTIDE SEQUENCE</scope>
    <source>
        <strain evidence="7">ATCC 50377</strain>
    </source>
</reference>